<accession>A0A2U2BA57</accession>
<proteinExistence type="predicted"/>
<organism evidence="1 2">
    <name type="scientific">Marinilabilia rubra</name>
    <dbReference type="NCBI Taxonomy" id="2162893"/>
    <lineage>
        <taxon>Bacteria</taxon>
        <taxon>Pseudomonadati</taxon>
        <taxon>Bacteroidota</taxon>
        <taxon>Bacteroidia</taxon>
        <taxon>Marinilabiliales</taxon>
        <taxon>Marinilabiliaceae</taxon>
        <taxon>Marinilabilia</taxon>
    </lineage>
</organism>
<keyword evidence="2" id="KW-1185">Reference proteome</keyword>
<comment type="caution">
    <text evidence="1">The sequence shown here is derived from an EMBL/GenBank/DDBJ whole genome shotgun (WGS) entry which is preliminary data.</text>
</comment>
<protein>
    <recommendedName>
        <fullName evidence="3">Outer membrane protein beta-barrel domain-containing protein</fullName>
    </recommendedName>
</protein>
<dbReference type="RefSeq" id="WP_109264056.1">
    <property type="nucleotide sequence ID" value="NZ_QEWP01000005.1"/>
</dbReference>
<dbReference type="AlphaFoldDB" id="A0A2U2BA57"/>
<gene>
    <name evidence="1" type="ORF">DDZ16_08700</name>
</gene>
<evidence type="ECO:0000313" key="2">
    <source>
        <dbReference type="Proteomes" id="UP000244956"/>
    </source>
</evidence>
<evidence type="ECO:0008006" key="3">
    <source>
        <dbReference type="Google" id="ProtNLM"/>
    </source>
</evidence>
<sequence>MIRYSVLLFLFFCIVASLHGQYRGDAWILSPKISFADYSDQSSWEDYSISKVPPVSVFLEKGITDYFSAGGFIGYNGDKYTNDTIPDNVMRYNTITTGAVATIHYAHWLEALSGHSIFLGDFDFYVSGALQVAFKNTNEQHSWNAETETFDDNKSSDAQIRIRPIFGIRYFLTERFCMLFEAGKGNAGMITTGVSWNLY</sequence>
<reference evidence="1 2" key="1">
    <citation type="submission" date="2018-05" db="EMBL/GenBank/DDBJ databases">
        <title>Marinilabilia rubrum sp. nov., isolated from saltern sediment.</title>
        <authorList>
            <person name="Zhang R."/>
        </authorList>
    </citation>
    <scope>NUCLEOTIDE SEQUENCE [LARGE SCALE GENOMIC DNA]</scope>
    <source>
        <strain evidence="1 2">WTE16</strain>
    </source>
</reference>
<dbReference type="OrthoDB" id="1119282at2"/>
<name>A0A2U2BA57_9BACT</name>
<dbReference type="EMBL" id="QEWP01000005">
    <property type="protein sequence ID" value="PWD99955.1"/>
    <property type="molecule type" value="Genomic_DNA"/>
</dbReference>
<dbReference type="Proteomes" id="UP000244956">
    <property type="component" value="Unassembled WGS sequence"/>
</dbReference>
<evidence type="ECO:0000313" key="1">
    <source>
        <dbReference type="EMBL" id="PWD99955.1"/>
    </source>
</evidence>